<gene>
    <name evidence="2" type="ORF">B7P33_00290</name>
</gene>
<comment type="caution">
    <text evidence="2">The sequence shown here is derived from an EMBL/GenBank/DDBJ whole genome shotgun (WGS) entry which is preliminary data.</text>
</comment>
<dbReference type="GO" id="GO:0005524">
    <property type="term" value="F:ATP binding"/>
    <property type="evidence" value="ECO:0007669"/>
    <property type="project" value="InterPro"/>
</dbReference>
<evidence type="ECO:0000259" key="1">
    <source>
        <dbReference type="Pfam" id="PF01637"/>
    </source>
</evidence>
<reference evidence="2 3" key="1">
    <citation type="submission" date="2017-04" db="EMBL/GenBank/DDBJ databases">
        <title>A new member of the family Flavobacteriaceae isolated from ascidians.</title>
        <authorList>
            <person name="Chen L."/>
        </authorList>
    </citation>
    <scope>NUCLEOTIDE SEQUENCE [LARGE SCALE GENOMIC DNA]</scope>
    <source>
        <strain evidence="2 3">HQA918</strain>
    </source>
</reference>
<dbReference type="InterPro" id="IPR027417">
    <property type="entry name" value="P-loop_NTPase"/>
</dbReference>
<dbReference type="Pfam" id="PF01637">
    <property type="entry name" value="ATPase_2"/>
    <property type="match status" value="1"/>
</dbReference>
<dbReference type="PANTHER" id="PTHR34704">
    <property type="entry name" value="ATPASE"/>
    <property type="match status" value="1"/>
</dbReference>
<keyword evidence="3" id="KW-1185">Reference proteome</keyword>
<evidence type="ECO:0000313" key="3">
    <source>
        <dbReference type="Proteomes" id="UP000219559"/>
    </source>
</evidence>
<dbReference type="EMBL" id="NBWU01000001">
    <property type="protein sequence ID" value="PCE65780.1"/>
    <property type="molecule type" value="Genomic_DNA"/>
</dbReference>
<proteinExistence type="predicted"/>
<dbReference type="OrthoDB" id="9813134at2"/>
<feature type="domain" description="ATPase" evidence="1">
    <location>
        <begin position="6"/>
        <end position="213"/>
    </location>
</feature>
<dbReference type="Proteomes" id="UP000219559">
    <property type="component" value="Unassembled WGS sequence"/>
</dbReference>
<dbReference type="Gene3D" id="3.40.50.300">
    <property type="entry name" value="P-loop containing nucleotide triphosphate hydrolases"/>
    <property type="match status" value="1"/>
</dbReference>
<dbReference type="RefSeq" id="WP_097441310.1">
    <property type="nucleotide sequence ID" value="NZ_NBWU01000001.1"/>
</dbReference>
<name>A0A2A4GCT4_9FLAO</name>
<dbReference type="InterPro" id="IPR011579">
    <property type="entry name" value="ATPase_dom"/>
</dbReference>
<sequence length="468" mass="54695">MEVIGRYREKQKLSEALESPRSELIAVYGRRRIGKTHLIRGFYGKHMVFSFTGLRNASRSDQLENFMIQLRERDNRFDNEVPKNWLQAFQQLKNYLKRLRKTKRKKVIFIDEFPWVDTMRSGFLPAFENFWNTYATTRTDLIIVVCGSAASYMIKKIIKNRGGLHNRLTRKIKLEPFTLPEVDTFFRYRKIKMPYIEQLKLYMALGGVAEYLEFVRPGDSSVTAIDRICFQKGAQLEHEFDEVFKSLFEEGSYHEQIIHALAQGPKRGMPRDAILNEQGLTSGGQFSKSLAELIECGFVSQYRSHYFNRAKTLYRIADEFCLFHLRFISPNKGNRWAVLYTKKAYEVWCGYAFEMLCYKHIEQIKRALRCDQIASKNYSWVEAGAQIDLVIDRQDNLINLCELKFYNGTFRVDAQYAKILRNKECRYAEQTGTRKGVQTIMLTTWGVSGSHAIGLISHNLTMDCLFEP</sequence>
<accession>A0A2A4GCT4</accession>
<dbReference type="SUPFAM" id="SSF52540">
    <property type="entry name" value="P-loop containing nucleoside triphosphate hydrolases"/>
    <property type="match status" value="1"/>
</dbReference>
<evidence type="ECO:0000313" key="2">
    <source>
        <dbReference type="EMBL" id="PCE65780.1"/>
    </source>
</evidence>
<dbReference type="AlphaFoldDB" id="A0A2A4GCT4"/>
<protein>
    <recommendedName>
        <fullName evidence="1">ATPase domain-containing protein</fullName>
    </recommendedName>
</protein>
<dbReference type="PANTHER" id="PTHR34704:SF1">
    <property type="entry name" value="ATPASE"/>
    <property type="match status" value="1"/>
</dbReference>
<organism evidence="2 3">
    <name type="scientific">Sediminicola luteus</name>
    <dbReference type="NCBI Taxonomy" id="319238"/>
    <lineage>
        <taxon>Bacteria</taxon>
        <taxon>Pseudomonadati</taxon>
        <taxon>Bacteroidota</taxon>
        <taxon>Flavobacteriia</taxon>
        <taxon>Flavobacteriales</taxon>
        <taxon>Flavobacteriaceae</taxon>
        <taxon>Sediminicola</taxon>
    </lineage>
</organism>